<protein>
    <submittedName>
        <fullName evidence="2">Uncharacterized protein</fullName>
    </submittedName>
</protein>
<keyword evidence="1" id="KW-1133">Transmembrane helix</keyword>
<gene>
    <name evidence="2" type="ORF">V474_21925</name>
</gene>
<sequence length="30" mass="3408">MPLWLEMAVSVLLTYGIGFGIGWLVWNRKG</sequence>
<proteinExistence type="predicted"/>
<evidence type="ECO:0000313" key="3">
    <source>
        <dbReference type="Proteomes" id="UP000052268"/>
    </source>
</evidence>
<dbReference type="PATRIC" id="fig|1114963.3.peg.3225"/>
<dbReference type="EMBL" id="JACU01000006">
    <property type="protein sequence ID" value="KMS54388.1"/>
    <property type="molecule type" value="Genomic_DNA"/>
</dbReference>
<keyword evidence="1" id="KW-0472">Membrane</keyword>
<dbReference type="AlphaFoldDB" id="A0A0J7XTL9"/>
<dbReference type="Proteomes" id="UP000052268">
    <property type="component" value="Unassembled WGS sequence"/>
</dbReference>
<comment type="caution">
    <text evidence="2">The sequence shown here is derived from an EMBL/GenBank/DDBJ whole genome shotgun (WGS) entry which is preliminary data.</text>
</comment>
<keyword evidence="3" id="KW-1185">Reference proteome</keyword>
<name>A0A0J7XTL9_9SPHN</name>
<accession>A0A0J7XTL9</accession>
<keyword evidence="1" id="KW-0812">Transmembrane</keyword>
<evidence type="ECO:0000313" key="2">
    <source>
        <dbReference type="EMBL" id="KMS54388.1"/>
    </source>
</evidence>
<feature type="transmembrane region" description="Helical" evidence="1">
    <location>
        <begin position="6"/>
        <end position="26"/>
    </location>
</feature>
<organism evidence="2 3">
    <name type="scientific">Novosphingobium barchaimii LL02</name>
    <dbReference type="NCBI Taxonomy" id="1114963"/>
    <lineage>
        <taxon>Bacteria</taxon>
        <taxon>Pseudomonadati</taxon>
        <taxon>Pseudomonadota</taxon>
        <taxon>Alphaproteobacteria</taxon>
        <taxon>Sphingomonadales</taxon>
        <taxon>Sphingomonadaceae</taxon>
        <taxon>Novosphingobium</taxon>
    </lineage>
</organism>
<evidence type="ECO:0000256" key="1">
    <source>
        <dbReference type="SAM" id="Phobius"/>
    </source>
</evidence>
<reference evidence="2 3" key="1">
    <citation type="journal article" date="2015" name="G3 (Bethesda)">
        <title>Insights into Ongoing Evolution of the Hexachlorocyclohexane Catabolic Pathway from Comparative Genomics of Ten Sphingomonadaceae Strains.</title>
        <authorList>
            <person name="Pearce S.L."/>
            <person name="Oakeshott J.G."/>
            <person name="Pandey G."/>
        </authorList>
    </citation>
    <scope>NUCLEOTIDE SEQUENCE [LARGE SCALE GENOMIC DNA]</scope>
    <source>
        <strain evidence="2 3">LL02</strain>
    </source>
</reference>